<feature type="transmembrane region" description="Helical" evidence="1">
    <location>
        <begin position="12"/>
        <end position="34"/>
    </location>
</feature>
<evidence type="ECO:0000313" key="4">
    <source>
        <dbReference type="Proteomes" id="UP000198515"/>
    </source>
</evidence>
<keyword evidence="1" id="KW-1133">Transmembrane helix</keyword>
<feature type="transmembrane region" description="Helical" evidence="1">
    <location>
        <begin position="40"/>
        <end position="60"/>
    </location>
</feature>
<reference evidence="4" key="1">
    <citation type="submission" date="2016-08" db="EMBL/GenBank/DDBJ databases">
        <authorList>
            <person name="Varghese N."/>
            <person name="Submissions Spin"/>
        </authorList>
    </citation>
    <scope>NUCLEOTIDE SEQUENCE [LARGE SCALE GENOMIC DNA]</scope>
    <source>
        <strain evidence="4">REICA_142</strain>
    </source>
</reference>
<feature type="transmembrane region" description="Helical" evidence="1">
    <location>
        <begin position="115"/>
        <end position="135"/>
    </location>
</feature>
<dbReference type="Pfam" id="PF05232">
    <property type="entry name" value="BTP"/>
    <property type="match status" value="2"/>
</dbReference>
<gene>
    <name evidence="3" type="ORF">GA0061070_102868</name>
</gene>
<sequence length="150" mass="17393">MEIELNKSVQERILHAVLFEVVANVSIAFLLAWIMNVSVLQSGLLSVISAFTATGWNFIFNKCFDNIQKKYKFCRNFFVRSLHAVMFEAGLIIILVPAAMFTLNLSVQEAFWTEVGLVFFFLPYTLLFNWIYDYLRWIFVGRKVISVMKG</sequence>
<evidence type="ECO:0000256" key="1">
    <source>
        <dbReference type="SAM" id="Phobius"/>
    </source>
</evidence>
<evidence type="ECO:0000313" key="3">
    <source>
        <dbReference type="EMBL" id="SCC48914.1"/>
    </source>
</evidence>
<dbReference type="NCBIfam" id="NF033664">
    <property type="entry name" value="PACE_transport"/>
    <property type="match status" value="1"/>
</dbReference>
<name>A0A1C4EZ83_9ENTR</name>
<dbReference type="AlphaFoldDB" id="A0A1C4EZ83"/>
<feature type="domain" description="Chlorhexidine efflux transporter" evidence="2">
    <location>
        <begin position="7"/>
        <end position="68"/>
    </location>
</feature>
<proteinExistence type="predicted"/>
<dbReference type="InterPro" id="IPR007896">
    <property type="entry name" value="BTP_bacteria"/>
</dbReference>
<dbReference type="OrthoDB" id="1631120at2"/>
<accession>A0A1C4EZ83</accession>
<feature type="domain" description="Chlorhexidine efflux transporter" evidence="2">
    <location>
        <begin position="75"/>
        <end position="136"/>
    </location>
</feature>
<evidence type="ECO:0000259" key="2">
    <source>
        <dbReference type="Pfam" id="PF05232"/>
    </source>
</evidence>
<organism evidence="3 4">
    <name type="scientific">Kosakonia oryziphila</name>
    <dbReference type="NCBI Taxonomy" id="1005667"/>
    <lineage>
        <taxon>Bacteria</taxon>
        <taxon>Pseudomonadati</taxon>
        <taxon>Pseudomonadota</taxon>
        <taxon>Gammaproteobacteria</taxon>
        <taxon>Enterobacterales</taxon>
        <taxon>Enterobacteriaceae</taxon>
        <taxon>Kosakonia</taxon>
    </lineage>
</organism>
<dbReference type="Proteomes" id="UP000198515">
    <property type="component" value="Unassembled WGS sequence"/>
</dbReference>
<dbReference type="EMBL" id="FMBC01000028">
    <property type="protein sequence ID" value="SCC48914.1"/>
    <property type="molecule type" value="Genomic_DNA"/>
</dbReference>
<dbReference type="InterPro" id="IPR058208">
    <property type="entry name" value="PACE"/>
</dbReference>
<protein>
    <submittedName>
        <fullName evidence="3">Uncharacterized membrane protein</fullName>
    </submittedName>
</protein>
<keyword evidence="1" id="KW-0472">Membrane</keyword>
<feature type="transmembrane region" description="Helical" evidence="1">
    <location>
        <begin position="81"/>
        <end position="103"/>
    </location>
</feature>
<keyword evidence="1" id="KW-0812">Transmembrane</keyword>
<keyword evidence="4" id="KW-1185">Reference proteome</keyword>